<organism evidence="2 3">
    <name type="scientific">Hibiscus sabdariffa</name>
    <name type="common">roselle</name>
    <dbReference type="NCBI Taxonomy" id="183260"/>
    <lineage>
        <taxon>Eukaryota</taxon>
        <taxon>Viridiplantae</taxon>
        <taxon>Streptophyta</taxon>
        <taxon>Embryophyta</taxon>
        <taxon>Tracheophyta</taxon>
        <taxon>Spermatophyta</taxon>
        <taxon>Magnoliopsida</taxon>
        <taxon>eudicotyledons</taxon>
        <taxon>Gunneridae</taxon>
        <taxon>Pentapetalae</taxon>
        <taxon>rosids</taxon>
        <taxon>malvids</taxon>
        <taxon>Malvales</taxon>
        <taxon>Malvaceae</taxon>
        <taxon>Malvoideae</taxon>
        <taxon>Hibiscus</taxon>
    </lineage>
</organism>
<dbReference type="Proteomes" id="UP001472677">
    <property type="component" value="Unassembled WGS sequence"/>
</dbReference>
<sequence>MIAQLQRAHKPARATEPIEHTLGSYGSRSLMMVTTAEEYGGENPRSAEMTQRFSVDLPTPKMQTKKEQGTTKLTNTKLEEDDSGSRKLKEEL</sequence>
<evidence type="ECO:0000256" key="1">
    <source>
        <dbReference type="SAM" id="MobiDB-lite"/>
    </source>
</evidence>
<keyword evidence="3" id="KW-1185">Reference proteome</keyword>
<gene>
    <name evidence="2" type="ORF">V6N12_000387</name>
</gene>
<feature type="region of interest" description="Disordered" evidence="1">
    <location>
        <begin position="1"/>
        <end position="92"/>
    </location>
</feature>
<proteinExistence type="predicted"/>
<accession>A0ABR2BIF3</accession>
<protein>
    <submittedName>
        <fullName evidence="2">Uncharacterized protein</fullName>
    </submittedName>
</protein>
<dbReference type="EMBL" id="JBBPBM010000113">
    <property type="protein sequence ID" value="KAK8506816.1"/>
    <property type="molecule type" value="Genomic_DNA"/>
</dbReference>
<evidence type="ECO:0000313" key="2">
    <source>
        <dbReference type="EMBL" id="KAK8506816.1"/>
    </source>
</evidence>
<feature type="compositionally biased region" description="Basic and acidic residues" evidence="1">
    <location>
        <begin position="83"/>
        <end position="92"/>
    </location>
</feature>
<reference evidence="2 3" key="1">
    <citation type="journal article" date="2024" name="G3 (Bethesda)">
        <title>Genome assembly of Hibiscus sabdariffa L. provides insights into metabolisms of medicinal natural products.</title>
        <authorList>
            <person name="Kim T."/>
        </authorList>
    </citation>
    <scope>NUCLEOTIDE SEQUENCE [LARGE SCALE GENOMIC DNA]</scope>
    <source>
        <strain evidence="2">TK-2024</strain>
        <tissue evidence="2">Old leaves</tissue>
    </source>
</reference>
<evidence type="ECO:0000313" key="3">
    <source>
        <dbReference type="Proteomes" id="UP001472677"/>
    </source>
</evidence>
<name>A0ABR2BIF3_9ROSI</name>
<comment type="caution">
    <text evidence="2">The sequence shown here is derived from an EMBL/GenBank/DDBJ whole genome shotgun (WGS) entry which is preliminary data.</text>
</comment>